<gene>
    <name evidence="2" type="ORF">NCG91_02220</name>
</gene>
<keyword evidence="3" id="KW-1185">Reference proteome</keyword>
<keyword evidence="1" id="KW-1133">Transmembrane helix</keyword>
<dbReference type="Proteomes" id="UP001202243">
    <property type="component" value="Unassembled WGS sequence"/>
</dbReference>
<dbReference type="EMBL" id="JAMQGR010000001">
    <property type="protein sequence ID" value="MCM2564397.1"/>
    <property type="molecule type" value="Genomic_DNA"/>
</dbReference>
<sequence>MPQGNFYDLPLGRSLFTFANSYIFKKMNNYRYPDEMNGPDVKQIILFHRPPSFSEWITLLSDREKKKTPTSWKISLSILGCCFLVILVLLLAHEMNWWSRELLSNASLICLLIMWITWIVVTLWDVWKLIRSLTGPSKFMAQQLDRQYARERDLVAKFRAIPNAVLIGQYRRLDAYLIVWEKWLDVARIFGLLGTALVLMLKGDALGLPMAVRQYAEIYVSATVIGVLSGALIVRTGIRDLQQILAALKTISAQKEWTRSRSERKATSEQ</sequence>
<organism evidence="2 3">
    <name type="scientific">Janthinobacterium kumbetense</name>
    <dbReference type="NCBI Taxonomy" id="2950280"/>
    <lineage>
        <taxon>Bacteria</taxon>
        <taxon>Pseudomonadati</taxon>
        <taxon>Pseudomonadota</taxon>
        <taxon>Betaproteobacteria</taxon>
        <taxon>Burkholderiales</taxon>
        <taxon>Oxalobacteraceae</taxon>
        <taxon>Janthinobacterium</taxon>
    </lineage>
</organism>
<proteinExistence type="predicted"/>
<keyword evidence="1" id="KW-0472">Membrane</keyword>
<dbReference type="RefSeq" id="WP_251348387.1">
    <property type="nucleotide sequence ID" value="NZ_JAMQGR010000001.1"/>
</dbReference>
<comment type="caution">
    <text evidence="2">The sequence shown here is derived from an EMBL/GenBank/DDBJ whole genome shotgun (WGS) entry which is preliminary data.</text>
</comment>
<feature type="transmembrane region" description="Helical" evidence="1">
    <location>
        <begin position="218"/>
        <end position="238"/>
    </location>
</feature>
<evidence type="ECO:0000313" key="3">
    <source>
        <dbReference type="Proteomes" id="UP001202243"/>
    </source>
</evidence>
<name>A0ABT0WK92_9BURK</name>
<keyword evidence="1" id="KW-0812">Transmembrane</keyword>
<evidence type="ECO:0000256" key="1">
    <source>
        <dbReference type="SAM" id="Phobius"/>
    </source>
</evidence>
<evidence type="ECO:0000313" key="2">
    <source>
        <dbReference type="EMBL" id="MCM2564397.1"/>
    </source>
</evidence>
<protein>
    <submittedName>
        <fullName evidence="2">Uncharacterized protein</fullName>
    </submittedName>
</protein>
<feature type="transmembrane region" description="Helical" evidence="1">
    <location>
        <begin position="74"/>
        <end position="93"/>
    </location>
</feature>
<reference evidence="2 3" key="1">
    <citation type="submission" date="2022-06" db="EMBL/GenBank/DDBJ databases">
        <title>Janthinobacterium kumbetensis sp. nov., isolated from spring water in Turkey.</title>
        <authorList>
            <person name="Inan Bektas K."/>
            <person name="Belduz A.A."/>
            <person name="Canakci S."/>
            <person name="Nalcaoglu A."/>
            <person name="Ceylan E."/>
            <person name="Kati H."/>
        </authorList>
    </citation>
    <scope>NUCLEOTIDE SEQUENCE [LARGE SCALE GENOMIC DNA]</scope>
    <source>
        <strain evidence="2 3">GK</strain>
    </source>
</reference>
<feature type="transmembrane region" description="Helical" evidence="1">
    <location>
        <begin position="189"/>
        <end position="212"/>
    </location>
</feature>
<accession>A0ABT0WK92</accession>
<feature type="transmembrane region" description="Helical" evidence="1">
    <location>
        <begin position="105"/>
        <end position="127"/>
    </location>
</feature>